<feature type="compositionally biased region" description="Low complexity" evidence="1">
    <location>
        <begin position="276"/>
        <end position="295"/>
    </location>
</feature>
<dbReference type="Proteomes" id="UP000292702">
    <property type="component" value="Unassembled WGS sequence"/>
</dbReference>
<feature type="region of interest" description="Disordered" evidence="1">
    <location>
        <begin position="1"/>
        <end position="21"/>
    </location>
</feature>
<feature type="compositionally biased region" description="Polar residues" evidence="1">
    <location>
        <begin position="94"/>
        <end position="105"/>
    </location>
</feature>
<proteinExistence type="predicted"/>
<feature type="compositionally biased region" description="Polar residues" evidence="1">
    <location>
        <begin position="42"/>
        <end position="52"/>
    </location>
</feature>
<sequence length="498" mass="52036">MREDAPQPRLSASVPTSPRLQPLAPLFVARRNVPQGRGHVSLPSSPLVTSIPQDFVSEETRRPTRPRPAPAKKARMDPQAFATLDLSSPIHPISSASEIPTSSAPVGSPSARISADPPAPALQGTSSLFDHKSATPSLPAPTDIETLKLPSLPLSPSPFVQTSPFVQATQSPRSSSGFVTAPASPISDVPPPSKVDGGQGAPPLLIPATFPHTDSEDGSTENQELEPRTATSTVPMDVDEPLEPSPTVLEDGVKAQRKDGVSKPDVDEFLDSKQCTVAAETTPSASVSSSASITAKCSPTPSSVPAAEALERNSPPSSSNLSFRAPQDPSATAFPVSEGPGSNGLASSATTPTIHIVTDSSRTPSEPTTSTSTPLLKKLPRVILKLPSFSASTSSSTSGLAPARKLPRVILKMPSFAPVSPADVESEDEESQDEDEGESELPSFQSLGLDWDSEVSDLTPLEDSGESEIDLPESESEGDVPVCIQQPPLKSDSMLMVR</sequence>
<feature type="compositionally biased region" description="Polar residues" evidence="1">
    <location>
        <begin position="159"/>
        <end position="178"/>
    </location>
</feature>
<feature type="compositionally biased region" description="Acidic residues" evidence="1">
    <location>
        <begin position="463"/>
        <end position="478"/>
    </location>
</feature>
<comment type="caution">
    <text evidence="2">The sequence shown here is derived from an EMBL/GenBank/DDBJ whole genome shotgun (WGS) entry which is preliminary data.</text>
</comment>
<feature type="compositionally biased region" description="Polar residues" evidence="1">
    <location>
        <begin position="344"/>
        <end position="353"/>
    </location>
</feature>
<feature type="region of interest" description="Disordered" evidence="1">
    <location>
        <begin position="415"/>
        <end position="498"/>
    </location>
</feature>
<evidence type="ECO:0000313" key="2">
    <source>
        <dbReference type="EMBL" id="TCD61511.1"/>
    </source>
</evidence>
<feature type="region of interest" description="Disordered" evidence="1">
    <location>
        <begin position="35"/>
        <end position="376"/>
    </location>
</feature>
<dbReference type="EMBL" id="RWJN01000459">
    <property type="protein sequence ID" value="TCD61511.1"/>
    <property type="molecule type" value="Genomic_DNA"/>
</dbReference>
<dbReference type="AlphaFoldDB" id="A0A4R0R309"/>
<evidence type="ECO:0000313" key="3">
    <source>
        <dbReference type="Proteomes" id="UP000292702"/>
    </source>
</evidence>
<evidence type="ECO:0000256" key="1">
    <source>
        <dbReference type="SAM" id="MobiDB-lite"/>
    </source>
</evidence>
<organism evidence="2 3">
    <name type="scientific">Steccherinum ochraceum</name>
    <dbReference type="NCBI Taxonomy" id="92696"/>
    <lineage>
        <taxon>Eukaryota</taxon>
        <taxon>Fungi</taxon>
        <taxon>Dikarya</taxon>
        <taxon>Basidiomycota</taxon>
        <taxon>Agaricomycotina</taxon>
        <taxon>Agaricomycetes</taxon>
        <taxon>Polyporales</taxon>
        <taxon>Steccherinaceae</taxon>
        <taxon>Steccherinum</taxon>
    </lineage>
</organism>
<reference evidence="2 3" key="1">
    <citation type="submission" date="2018-11" db="EMBL/GenBank/DDBJ databases">
        <title>Genome assembly of Steccherinum ochraceum LE-BIN_3174, the white-rot fungus of the Steccherinaceae family (The Residual Polyporoid clade, Polyporales, Basidiomycota).</title>
        <authorList>
            <person name="Fedorova T.V."/>
            <person name="Glazunova O.A."/>
            <person name="Landesman E.O."/>
            <person name="Moiseenko K.V."/>
            <person name="Psurtseva N.V."/>
            <person name="Savinova O.S."/>
            <person name="Shakhova N.V."/>
            <person name="Tyazhelova T.V."/>
            <person name="Vasina D.V."/>
        </authorList>
    </citation>
    <scope>NUCLEOTIDE SEQUENCE [LARGE SCALE GENOMIC DNA]</scope>
    <source>
        <strain evidence="2 3">LE-BIN_3174</strain>
    </source>
</reference>
<feature type="compositionally biased region" description="Acidic residues" evidence="1">
    <location>
        <begin position="424"/>
        <end position="439"/>
    </location>
</feature>
<name>A0A4R0R309_9APHY</name>
<gene>
    <name evidence="2" type="ORF">EIP91_008308</name>
</gene>
<feature type="compositionally biased region" description="Low complexity" evidence="1">
    <location>
        <begin position="360"/>
        <end position="374"/>
    </location>
</feature>
<protein>
    <submittedName>
        <fullName evidence="2">Uncharacterized protein</fullName>
    </submittedName>
</protein>
<accession>A0A4R0R309</accession>
<feature type="compositionally biased region" description="Basic and acidic residues" evidence="1">
    <location>
        <begin position="251"/>
        <end position="266"/>
    </location>
</feature>
<feature type="compositionally biased region" description="Low complexity" evidence="1">
    <location>
        <begin position="149"/>
        <end position="158"/>
    </location>
</feature>
<keyword evidence="3" id="KW-1185">Reference proteome</keyword>